<evidence type="ECO:0000313" key="2">
    <source>
        <dbReference type="Proteomes" id="UP000306409"/>
    </source>
</evidence>
<protein>
    <submittedName>
        <fullName evidence="1">Uncharacterized protein</fullName>
    </submittedName>
</protein>
<dbReference type="KEGG" id="rher:EHE19_002910"/>
<reference evidence="1 2" key="1">
    <citation type="submission" date="2020-09" db="EMBL/GenBank/DDBJ databases">
        <title>Characterization and genome sequencing of Ruminiclostridium sp. nov. MA18.</title>
        <authorList>
            <person name="Rettenmaier R."/>
            <person name="Kowollik M.-L."/>
            <person name="Liebl W."/>
            <person name="Zverlov V."/>
        </authorList>
    </citation>
    <scope>NUCLEOTIDE SEQUENCE [LARGE SCALE GENOMIC DNA]</scope>
    <source>
        <strain evidence="1 2">MA18</strain>
    </source>
</reference>
<proteinExistence type="predicted"/>
<name>A0A4V6EPM9_9FIRM</name>
<gene>
    <name evidence="1" type="ORF">EHE19_002910</name>
</gene>
<accession>A0A4V6EPM9</accession>
<organism evidence="1 2">
    <name type="scientific">Ruminiclostridium herbifermentans</name>
    <dbReference type="NCBI Taxonomy" id="2488810"/>
    <lineage>
        <taxon>Bacteria</taxon>
        <taxon>Bacillati</taxon>
        <taxon>Bacillota</taxon>
        <taxon>Clostridia</taxon>
        <taxon>Eubacteriales</taxon>
        <taxon>Oscillospiraceae</taxon>
        <taxon>Ruminiclostridium</taxon>
    </lineage>
</organism>
<dbReference type="Proteomes" id="UP000306409">
    <property type="component" value="Chromosome"/>
</dbReference>
<keyword evidence="2" id="KW-1185">Reference proteome</keyword>
<dbReference type="RefSeq" id="WP_137697532.1">
    <property type="nucleotide sequence ID" value="NZ_CP061336.1"/>
</dbReference>
<evidence type="ECO:0000313" key="1">
    <source>
        <dbReference type="EMBL" id="QNU67491.1"/>
    </source>
</evidence>
<dbReference type="EMBL" id="CP061336">
    <property type="protein sequence ID" value="QNU67491.1"/>
    <property type="molecule type" value="Genomic_DNA"/>
</dbReference>
<dbReference type="AlphaFoldDB" id="A0A4V6EPM9"/>
<sequence>MENLKNKKLLISALSLGLVILTVFFINRTPVEVLNSNISFSDLSVNASTFGSASASYMYFKNYDQADEMADTVVIGEVIKVNEPEELVTGETINTITGEKEPISHIYTVSEVKVSKVIKGKYSPDDIIKIKQYGGAYKDGEYSMEGIQYYQEGERHIFFLQSYEDSPCDTINPQQGDMLLKDGKIKARNKVQFIKDDISEDLAVKALKERVEALKARADKDTK</sequence>
<dbReference type="OrthoDB" id="2084594at2"/>